<evidence type="ECO:0000313" key="1">
    <source>
        <dbReference type="EMBL" id="OSC22361.1"/>
    </source>
</evidence>
<dbReference type="Proteomes" id="UP000242320">
    <property type="component" value="Unassembled WGS sequence"/>
</dbReference>
<reference evidence="1 2" key="1">
    <citation type="submission" date="2017-04" db="EMBL/GenBank/DDBJ databases">
        <title>The new phylogeny of genus Mycobacterium.</title>
        <authorList>
            <person name="Tortoli E."/>
            <person name="Trovato A."/>
            <person name="Cirillo D.M."/>
        </authorList>
    </citation>
    <scope>NUCLEOTIDE SEQUENCE [LARGE SCALE GENOMIC DNA]</scope>
    <source>
        <strain evidence="1 2">DSM 45247</strain>
    </source>
</reference>
<comment type="caution">
    <text evidence="1">The sequence shown here is derived from an EMBL/GenBank/DDBJ whole genome shotgun (WGS) entry which is preliminary data.</text>
</comment>
<proteinExistence type="predicted"/>
<dbReference type="EMBL" id="NCXM01000039">
    <property type="protein sequence ID" value="OSC22361.1"/>
    <property type="molecule type" value="Genomic_DNA"/>
</dbReference>
<keyword evidence="2" id="KW-1185">Reference proteome</keyword>
<sequence>MRDGRNACERHLMSDHGPASSSCPTTYRLLQGFRASIDDGPLRQRTSEQPEWHMYDDHAVHLASFRGDSTDAIRGAMRLVMDRGDFGTGDWFLVASGEYEFRLNNLGIALRAEALRRREGTDRGGE</sequence>
<accession>A0A1X2KKW9</accession>
<name>A0A1X2KKW9_9MYCO</name>
<gene>
    <name evidence="1" type="ORF">B8W69_26390</name>
</gene>
<dbReference type="AlphaFoldDB" id="A0A1X2KKW9"/>
<protein>
    <submittedName>
        <fullName evidence="1">Uncharacterized protein</fullName>
    </submittedName>
</protein>
<organism evidence="1 2">
    <name type="scientific">Mycolicibacterium vulneris</name>
    <dbReference type="NCBI Taxonomy" id="547163"/>
    <lineage>
        <taxon>Bacteria</taxon>
        <taxon>Bacillati</taxon>
        <taxon>Actinomycetota</taxon>
        <taxon>Actinomycetes</taxon>
        <taxon>Mycobacteriales</taxon>
        <taxon>Mycobacteriaceae</taxon>
        <taxon>Mycolicibacterium</taxon>
    </lineage>
</organism>
<evidence type="ECO:0000313" key="2">
    <source>
        <dbReference type="Proteomes" id="UP000242320"/>
    </source>
</evidence>